<reference evidence="1" key="1">
    <citation type="submission" date="2014-09" db="EMBL/GenBank/DDBJ databases">
        <authorList>
            <person name="Magalhaes I.L.F."/>
            <person name="Oliveira U."/>
            <person name="Santos F.R."/>
            <person name="Vidigal T.H.D.A."/>
            <person name="Brescovit A.D."/>
            <person name="Santos A.J."/>
        </authorList>
    </citation>
    <scope>NUCLEOTIDE SEQUENCE</scope>
    <source>
        <tissue evidence="1">Shoot tissue taken approximately 20 cm above the soil surface</tissue>
    </source>
</reference>
<evidence type="ECO:0000313" key="1">
    <source>
        <dbReference type="EMBL" id="JAD80750.1"/>
    </source>
</evidence>
<dbReference type="EMBL" id="GBRH01217145">
    <property type="protein sequence ID" value="JAD80750.1"/>
    <property type="molecule type" value="Transcribed_RNA"/>
</dbReference>
<name>A0A0A9D532_ARUDO</name>
<reference evidence="1" key="2">
    <citation type="journal article" date="2015" name="Data Brief">
        <title>Shoot transcriptome of the giant reed, Arundo donax.</title>
        <authorList>
            <person name="Barrero R.A."/>
            <person name="Guerrero F.D."/>
            <person name="Moolhuijzen P."/>
            <person name="Goolsby J.A."/>
            <person name="Tidwell J."/>
            <person name="Bellgard S.E."/>
            <person name="Bellgard M.I."/>
        </authorList>
    </citation>
    <scope>NUCLEOTIDE SEQUENCE</scope>
    <source>
        <tissue evidence="1">Shoot tissue taken approximately 20 cm above the soil surface</tissue>
    </source>
</reference>
<proteinExistence type="predicted"/>
<protein>
    <submittedName>
        <fullName evidence="1">Uncharacterized protein</fullName>
    </submittedName>
</protein>
<sequence length="61" mass="6702">MYSFVLISPSQLSALKNIGAFSETATKLMRGRLCGSDQPSAQMVTPFCCHVLFVECIRVSM</sequence>
<accession>A0A0A9D532</accession>
<organism evidence="1">
    <name type="scientific">Arundo donax</name>
    <name type="common">Giant reed</name>
    <name type="synonym">Donax arundinaceus</name>
    <dbReference type="NCBI Taxonomy" id="35708"/>
    <lineage>
        <taxon>Eukaryota</taxon>
        <taxon>Viridiplantae</taxon>
        <taxon>Streptophyta</taxon>
        <taxon>Embryophyta</taxon>
        <taxon>Tracheophyta</taxon>
        <taxon>Spermatophyta</taxon>
        <taxon>Magnoliopsida</taxon>
        <taxon>Liliopsida</taxon>
        <taxon>Poales</taxon>
        <taxon>Poaceae</taxon>
        <taxon>PACMAD clade</taxon>
        <taxon>Arundinoideae</taxon>
        <taxon>Arundineae</taxon>
        <taxon>Arundo</taxon>
    </lineage>
</organism>
<dbReference type="AlphaFoldDB" id="A0A0A9D532"/>